<evidence type="ECO:0000256" key="2">
    <source>
        <dbReference type="ARBA" id="ARBA00023235"/>
    </source>
</evidence>
<dbReference type="EC" id="5.4.99.-" evidence="3"/>
<dbReference type="GO" id="GO:0140098">
    <property type="term" value="F:catalytic activity, acting on RNA"/>
    <property type="evidence" value="ECO:0007669"/>
    <property type="project" value="UniProtKB-ARBA"/>
</dbReference>
<proteinExistence type="inferred from homology"/>
<dbReference type="PANTHER" id="PTHR47683:SF2">
    <property type="entry name" value="RNA-BINDING S4 DOMAIN-CONTAINING PROTEIN"/>
    <property type="match status" value="1"/>
</dbReference>
<dbReference type="SUPFAM" id="SSF55120">
    <property type="entry name" value="Pseudouridine synthase"/>
    <property type="match status" value="1"/>
</dbReference>
<keyword evidence="6" id="KW-1185">Reference proteome</keyword>
<dbReference type="Gene3D" id="3.30.70.580">
    <property type="entry name" value="Pseudouridine synthase I, catalytic domain, N-terminal subdomain"/>
    <property type="match status" value="1"/>
</dbReference>
<evidence type="ECO:0000313" key="5">
    <source>
        <dbReference type="EMBL" id="GEO08073.1"/>
    </source>
</evidence>
<dbReference type="GO" id="GO:0001522">
    <property type="term" value="P:pseudouridine synthesis"/>
    <property type="evidence" value="ECO:0007669"/>
    <property type="project" value="InterPro"/>
</dbReference>
<dbReference type="GO" id="GO:0003723">
    <property type="term" value="F:RNA binding"/>
    <property type="evidence" value="ECO:0007669"/>
    <property type="project" value="InterPro"/>
</dbReference>
<dbReference type="OrthoDB" id="1012272at2"/>
<organism evidence="5 6">
    <name type="scientific">Segetibacter aerophilus</name>
    <dbReference type="NCBI Taxonomy" id="670293"/>
    <lineage>
        <taxon>Bacteria</taxon>
        <taxon>Pseudomonadati</taxon>
        <taxon>Bacteroidota</taxon>
        <taxon>Chitinophagia</taxon>
        <taxon>Chitinophagales</taxon>
        <taxon>Chitinophagaceae</taxon>
        <taxon>Segetibacter</taxon>
    </lineage>
</organism>
<dbReference type="Pfam" id="PF00849">
    <property type="entry name" value="PseudoU_synth_2"/>
    <property type="match status" value="1"/>
</dbReference>
<dbReference type="PROSITE" id="PS01149">
    <property type="entry name" value="PSI_RSU"/>
    <property type="match status" value="1"/>
</dbReference>
<dbReference type="InterPro" id="IPR020094">
    <property type="entry name" value="TruA/RsuA/RluB/E/F_N"/>
</dbReference>
<keyword evidence="2 3" id="KW-0413">Isomerase</keyword>
<name>A0A512B7X2_9BACT</name>
<dbReference type="EMBL" id="BJYT01000001">
    <property type="protein sequence ID" value="GEO08073.1"/>
    <property type="molecule type" value="Genomic_DNA"/>
</dbReference>
<dbReference type="InterPro" id="IPR020103">
    <property type="entry name" value="PsdUridine_synth_cat_dom_sf"/>
</dbReference>
<dbReference type="RefSeq" id="WP_147202037.1">
    <property type="nucleotide sequence ID" value="NZ_BJYT01000001.1"/>
</dbReference>
<sequence length="211" mass="24433">MEQNPTENLTPFRYFILNKPYNMVSQFISSHKVKLLGDLEFDFPEGTHAVGRLDINSEGLLILTTNKKVTRLLFEGDIKHTRTYLVLVENKVSEETLDNLRNGVTIRVKGGGDYTTTPCEVDLVEKPENLFEGGYKFSEYKAYTWLQLKLTEGKFRQVRKMVAAVRHPCKRLIRVAIEDLTLKNLQPGCIQELEENEFFELLNIENFKNEL</sequence>
<dbReference type="Proteomes" id="UP000321513">
    <property type="component" value="Unassembled WGS sequence"/>
</dbReference>
<dbReference type="GO" id="GO:0006364">
    <property type="term" value="P:rRNA processing"/>
    <property type="evidence" value="ECO:0007669"/>
    <property type="project" value="UniProtKB-ARBA"/>
</dbReference>
<dbReference type="InterPro" id="IPR006145">
    <property type="entry name" value="PsdUridine_synth_RsuA/RluA"/>
</dbReference>
<evidence type="ECO:0000256" key="3">
    <source>
        <dbReference type="RuleBase" id="RU003887"/>
    </source>
</evidence>
<dbReference type="NCBIfam" id="TIGR00093">
    <property type="entry name" value="pseudouridine synthase"/>
    <property type="match status" value="1"/>
</dbReference>
<dbReference type="AlphaFoldDB" id="A0A512B7X2"/>
<dbReference type="InterPro" id="IPR000748">
    <property type="entry name" value="PsdUridine_synth_RsuA/RluB/E/F"/>
</dbReference>
<evidence type="ECO:0000259" key="4">
    <source>
        <dbReference type="Pfam" id="PF00849"/>
    </source>
</evidence>
<protein>
    <recommendedName>
        <fullName evidence="3">Pseudouridine synthase</fullName>
        <ecNumber evidence="3">5.4.99.-</ecNumber>
    </recommendedName>
</protein>
<evidence type="ECO:0000313" key="6">
    <source>
        <dbReference type="Proteomes" id="UP000321513"/>
    </source>
</evidence>
<feature type="domain" description="Pseudouridine synthase RsuA/RluA-like" evidence="4">
    <location>
        <begin position="14"/>
        <end position="164"/>
    </location>
</feature>
<dbReference type="InterPro" id="IPR018496">
    <property type="entry name" value="PsdUridine_synth_RsuA/RluB_CS"/>
</dbReference>
<dbReference type="InterPro" id="IPR042092">
    <property type="entry name" value="PsdUridine_s_RsuA/RluB/E/F_cat"/>
</dbReference>
<reference evidence="5 6" key="1">
    <citation type="submission" date="2019-07" db="EMBL/GenBank/DDBJ databases">
        <title>Whole genome shotgun sequence of Segetibacter aerophilus NBRC 106135.</title>
        <authorList>
            <person name="Hosoyama A."/>
            <person name="Uohara A."/>
            <person name="Ohji S."/>
            <person name="Ichikawa N."/>
        </authorList>
    </citation>
    <scope>NUCLEOTIDE SEQUENCE [LARGE SCALE GENOMIC DNA]</scope>
    <source>
        <strain evidence="5 6">NBRC 106135</strain>
    </source>
</reference>
<gene>
    <name evidence="5" type="ORF">SAE01_05690</name>
</gene>
<accession>A0A512B7X2</accession>
<dbReference type="InterPro" id="IPR050343">
    <property type="entry name" value="RsuA_PseudoU_synthase"/>
</dbReference>
<dbReference type="Gene3D" id="3.30.70.1560">
    <property type="entry name" value="Alpha-L RNA-binding motif"/>
    <property type="match status" value="1"/>
</dbReference>
<comment type="caution">
    <text evidence="5">The sequence shown here is derived from an EMBL/GenBank/DDBJ whole genome shotgun (WGS) entry which is preliminary data.</text>
</comment>
<dbReference type="PANTHER" id="PTHR47683">
    <property type="entry name" value="PSEUDOURIDINE SYNTHASE FAMILY PROTEIN-RELATED"/>
    <property type="match status" value="1"/>
</dbReference>
<comment type="similarity">
    <text evidence="1 3">Belongs to the pseudouridine synthase RsuA family.</text>
</comment>
<evidence type="ECO:0000256" key="1">
    <source>
        <dbReference type="ARBA" id="ARBA00008348"/>
    </source>
</evidence>
<dbReference type="GO" id="GO:0009982">
    <property type="term" value="F:pseudouridine synthase activity"/>
    <property type="evidence" value="ECO:0007669"/>
    <property type="project" value="InterPro"/>
</dbReference>